<keyword evidence="4" id="KW-0121">Carboxypeptidase</keyword>
<protein>
    <submittedName>
        <fullName evidence="4">D-alanyl-D-alaninecarboxypeptidase/D-alanyl-D-al anine-endopeptidase</fullName>
        <ecNumber evidence="4">3.4.16.4</ecNumber>
    </submittedName>
</protein>
<dbReference type="Gene3D" id="3.50.80.20">
    <property type="entry name" value="D-Ala-D-Ala carboxypeptidase C, peptidase S13"/>
    <property type="match status" value="1"/>
</dbReference>
<dbReference type="OrthoDB" id="9802627at2"/>
<dbReference type="EC" id="3.4.16.4" evidence="4"/>
<dbReference type="HOGENOM" id="CLU_017692_1_2_10"/>
<keyword evidence="3" id="KW-0732">Signal</keyword>
<gene>
    <name evidence="4" type="primary">dacB</name>
    <name evidence="4" type="ordered locus">SGRA_3102</name>
</gene>
<dbReference type="AlphaFoldDB" id="H6KZQ4"/>
<evidence type="ECO:0000313" key="5">
    <source>
        <dbReference type="Proteomes" id="UP000007519"/>
    </source>
</evidence>
<organism evidence="4 5">
    <name type="scientific">Saprospira grandis (strain Lewin)</name>
    <dbReference type="NCBI Taxonomy" id="984262"/>
    <lineage>
        <taxon>Bacteria</taxon>
        <taxon>Pseudomonadati</taxon>
        <taxon>Bacteroidota</taxon>
        <taxon>Saprospiria</taxon>
        <taxon>Saprospirales</taxon>
        <taxon>Saprospiraceae</taxon>
        <taxon>Saprospira</taxon>
    </lineage>
</organism>
<feature type="signal peptide" evidence="3">
    <location>
        <begin position="1"/>
        <end position="21"/>
    </location>
</feature>
<dbReference type="Gene3D" id="3.40.710.10">
    <property type="entry name" value="DD-peptidase/beta-lactamase superfamily"/>
    <property type="match status" value="1"/>
</dbReference>
<dbReference type="PANTHER" id="PTHR30023">
    <property type="entry name" value="D-ALANYL-D-ALANINE CARBOXYPEPTIDASE"/>
    <property type="match status" value="1"/>
</dbReference>
<dbReference type="SUPFAM" id="SSF56601">
    <property type="entry name" value="beta-lactamase/transpeptidase-like"/>
    <property type="match status" value="1"/>
</dbReference>
<dbReference type="GO" id="GO:0006508">
    <property type="term" value="P:proteolysis"/>
    <property type="evidence" value="ECO:0007669"/>
    <property type="project" value="InterPro"/>
</dbReference>
<dbReference type="KEGG" id="sgn:SGRA_3102"/>
<dbReference type="eggNOG" id="COG2027">
    <property type="taxonomic scope" value="Bacteria"/>
</dbReference>
<name>H6KZQ4_SAPGL</name>
<sequence length="486" mass="54716">MSNKFSFFFCFLLLSPSFILGQNRLEMALKEFEQAPELRYASIGFAAIDIDKNELIASRNPEQSLITASTMKAITTSTTLALLGANHRFATYLEYDGYIKDGVLHGNLYFKGTGDPCLGSPYMEDIPSLDDLANEFCEAVRKAGIQKITGLIIGDGSYYDNSIMVPTWQWMDMGNHYGAGVSGLNLHDNLFYMRFQLSASQSRGPKFLGCEPEVPGLEVINELETGKPRSGDQSYIYTAPYHPQAWIRGSLPQGSKKFRVKGAAPNPELFAAHWLWRSLNAQGIRCLRQPVTHRNYKMAEKRRRFHTHYSPPLAQIIQHVNEASRNLYCESFLKTLGKKFKQEASTEAGIGVLMDFWQKRGVSTKGFFMQDGSGLSARNGVPAKTMAQIMRKVYIDQKSFPNFYNLLAVAGKTGTFKYLGRKTALEENLHGKGGSMNRVRSYTGYIKSRSGRRIAFSIIVNNYNCASWTIRKKLEKVLLAMAEYNQ</sequence>
<dbReference type="InterPro" id="IPR012338">
    <property type="entry name" value="Beta-lactam/transpept-like"/>
</dbReference>
<dbReference type="PRINTS" id="PR00922">
    <property type="entry name" value="DADACBPTASE3"/>
</dbReference>
<keyword evidence="2 4" id="KW-0378">Hydrolase</keyword>
<keyword evidence="5" id="KW-1185">Reference proteome</keyword>
<dbReference type="EMBL" id="CP002831">
    <property type="protein sequence ID" value="AFC25830.1"/>
    <property type="molecule type" value="Genomic_DNA"/>
</dbReference>
<reference evidence="4 5" key="1">
    <citation type="journal article" date="2012" name="Stand. Genomic Sci.">
        <title>Complete genome sequencing and analysis of Saprospira grandis str. Lewin, a predatory marine bacterium.</title>
        <authorList>
            <person name="Saw J.H."/>
            <person name="Yuryev A."/>
            <person name="Kanbe M."/>
            <person name="Hou S."/>
            <person name="Young A.G."/>
            <person name="Aizawa S."/>
            <person name="Alam M."/>
        </authorList>
    </citation>
    <scope>NUCLEOTIDE SEQUENCE [LARGE SCALE GENOMIC DNA]</scope>
    <source>
        <strain evidence="4 5">Lewin</strain>
    </source>
</reference>
<comment type="similarity">
    <text evidence="1">Belongs to the peptidase S13 family.</text>
</comment>
<accession>H6KZQ4</accession>
<feature type="chain" id="PRO_5003603742" evidence="3">
    <location>
        <begin position="22"/>
        <end position="486"/>
    </location>
</feature>
<dbReference type="GO" id="GO:0009002">
    <property type="term" value="F:serine-type D-Ala-D-Ala carboxypeptidase activity"/>
    <property type="evidence" value="ECO:0007669"/>
    <property type="project" value="UniProtKB-EC"/>
</dbReference>
<dbReference type="NCBIfam" id="TIGR00666">
    <property type="entry name" value="PBP4"/>
    <property type="match status" value="1"/>
</dbReference>
<keyword evidence="4" id="KW-0645">Protease</keyword>
<dbReference type="Proteomes" id="UP000007519">
    <property type="component" value="Chromosome"/>
</dbReference>
<dbReference type="RefSeq" id="WP_015693429.1">
    <property type="nucleotide sequence ID" value="NC_016940.1"/>
</dbReference>
<dbReference type="STRING" id="984262.SGRA_3102"/>
<evidence type="ECO:0000256" key="2">
    <source>
        <dbReference type="ARBA" id="ARBA00022801"/>
    </source>
</evidence>
<dbReference type="Pfam" id="PF02113">
    <property type="entry name" value="Peptidase_S13"/>
    <property type="match status" value="1"/>
</dbReference>
<dbReference type="GO" id="GO:0000270">
    <property type="term" value="P:peptidoglycan metabolic process"/>
    <property type="evidence" value="ECO:0007669"/>
    <property type="project" value="TreeGrafter"/>
</dbReference>
<proteinExistence type="inferred from homology"/>
<evidence type="ECO:0000256" key="1">
    <source>
        <dbReference type="ARBA" id="ARBA00006096"/>
    </source>
</evidence>
<evidence type="ECO:0000313" key="4">
    <source>
        <dbReference type="EMBL" id="AFC25830.1"/>
    </source>
</evidence>
<dbReference type="InterPro" id="IPR000667">
    <property type="entry name" value="Peptidase_S13"/>
</dbReference>
<dbReference type="PANTHER" id="PTHR30023:SF0">
    <property type="entry name" value="PENICILLIN-SENSITIVE CARBOXYPEPTIDASE A"/>
    <property type="match status" value="1"/>
</dbReference>
<evidence type="ECO:0000256" key="3">
    <source>
        <dbReference type="SAM" id="SignalP"/>
    </source>
</evidence>